<proteinExistence type="predicted"/>
<feature type="signal peptide" evidence="1">
    <location>
        <begin position="1"/>
        <end position="19"/>
    </location>
</feature>
<evidence type="ECO:0000313" key="3">
    <source>
        <dbReference type="Proteomes" id="UP000239469"/>
    </source>
</evidence>
<accession>A0A2S9X0J9</accession>
<protein>
    <submittedName>
        <fullName evidence="2">Uncharacterized protein</fullName>
    </submittedName>
</protein>
<dbReference type="RefSeq" id="WP_106077807.1">
    <property type="nucleotide sequence ID" value="NZ_MTBD01000034.1"/>
</dbReference>
<feature type="chain" id="PRO_5015443091" evidence="1">
    <location>
        <begin position="20"/>
        <end position="149"/>
    </location>
</feature>
<evidence type="ECO:0000256" key="1">
    <source>
        <dbReference type="SAM" id="SignalP"/>
    </source>
</evidence>
<dbReference type="EMBL" id="MTBD01000034">
    <property type="protein sequence ID" value="PRP69176.1"/>
    <property type="molecule type" value="Genomic_DNA"/>
</dbReference>
<evidence type="ECO:0000313" key="2">
    <source>
        <dbReference type="EMBL" id="PRP69176.1"/>
    </source>
</evidence>
<keyword evidence="1" id="KW-0732">Signal</keyword>
<dbReference type="Proteomes" id="UP000239469">
    <property type="component" value="Unassembled WGS sequence"/>
</dbReference>
<dbReference type="AlphaFoldDB" id="A0A2S9X0J9"/>
<name>A0A2S9X0J9_9NEIS</name>
<gene>
    <name evidence="2" type="ORF">BUE93_18550</name>
</gene>
<comment type="caution">
    <text evidence="2">The sequence shown here is derived from an EMBL/GenBank/DDBJ whole genome shotgun (WGS) entry which is preliminary data.</text>
</comment>
<sequence length="149" mass="15805">MKPLILAALAALISQQALAFGETGRWSSGWGQGISEYMVKDAKGNQLYIACNNDGDTPATMTLTVDRKQYGYGSQQDFVLILDGKAPLSPSDAGSRAGGDNFRLAWDGLRKAKTLVAKTADGKTLSLPLTGAAKALPSSKSKEYSCVTW</sequence>
<reference evidence="2 3" key="1">
    <citation type="submission" date="2017-01" db="EMBL/GenBank/DDBJ databases">
        <title>New insights into the genetic diversity of Chromobacterium isolated from tropical freshwater lake.</title>
        <authorList>
            <person name="Santos A.B."/>
            <person name="Nascimento A.M."/>
            <person name="Da Silva P.C."/>
        </authorList>
    </citation>
    <scope>NUCLEOTIDE SEQUENCE [LARGE SCALE GENOMIC DNA]</scope>
    <source>
        <strain evidence="2 3">56AF</strain>
    </source>
</reference>
<dbReference type="OrthoDB" id="8781246at2"/>
<organism evidence="2 3">
    <name type="scientific">Chromobacterium amazonense</name>
    <dbReference type="NCBI Taxonomy" id="1382803"/>
    <lineage>
        <taxon>Bacteria</taxon>
        <taxon>Pseudomonadati</taxon>
        <taxon>Pseudomonadota</taxon>
        <taxon>Betaproteobacteria</taxon>
        <taxon>Neisseriales</taxon>
        <taxon>Chromobacteriaceae</taxon>
        <taxon>Chromobacterium</taxon>
    </lineage>
</organism>